<name>A0A381XTZ3_9ZZZZ</name>
<gene>
    <name evidence="1" type="ORF">METZ01_LOCUS120735</name>
</gene>
<dbReference type="AlphaFoldDB" id="A0A381XTZ3"/>
<proteinExistence type="predicted"/>
<evidence type="ECO:0008006" key="2">
    <source>
        <dbReference type="Google" id="ProtNLM"/>
    </source>
</evidence>
<protein>
    <recommendedName>
        <fullName evidence="2">SMP-30/Gluconolactonase/LRE-like region domain-containing protein</fullName>
    </recommendedName>
</protein>
<sequence>VNLSIAEYRPFPEKISLLDIEPTQVNWSIANRFLLLDENKRELLELGPFGDLNLAGGLGRQRSRYGELVWMGISPEGIRVVDRLENEIAHLDYRLNPVQTVALDQRIFPEMAALDPWGRLFMYSRTYNGIYIFEKSHLDKVPFISFSKEFSSTFCMKAMEINQDGELAVLGCDGIFHHFSQNGQRQVSFPSTIEQAEFLVSVRRDWLIFNREGHGISVNSQAHLSIPGSSVPVMDIASMNRSIAVLSKDHILILDVK</sequence>
<dbReference type="SUPFAM" id="SSF69322">
    <property type="entry name" value="Tricorn protease domain 2"/>
    <property type="match status" value="1"/>
</dbReference>
<feature type="non-terminal residue" evidence="1">
    <location>
        <position position="1"/>
    </location>
</feature>
<evidence type="ECO:0000313" key="1">
    <source>
        <dbReference type="EMBL" id="SVA67881.1"/>
    </source>
</evidence>
<reference evidence="1" key="1">
    <citation type="submission" date="2018-05" db="EMBL/GenBank/DDBJ databases">
        <authorList>
            <person name="Lanie J.A."/>
            <person name="Ng W.-L."/>
            <person name="Kazmierczak K.M."/>
            <person name="Andrzejewski T.M."/>
            <person name="Davidsen T.M."/>
            <person name="Wayne K.J."/>
            <person name="Tettelin H."/>
            <person name="Glass J.I."/>
            <person name="Rusch D."/>
            <person name="Podicherti R."/>
            <person name="Tsui H.-C.T."/>
            <person name="Winkler M.E."/>
        </authorList>
    </citation>
    <scope>NUCLEOTIDE SEQUENCE</scope>
</reference>
<accession>A0A381XTZ3</accession>
<dbReference type="EMBL" id="UINC01016274">
    <property type="protein sequence ID" value="SVA67881.1"/>
    <property type="molecule type" value="Genomic_DNA"/>
</dbReference>
<organism evidence="1">
    <name type="scientific">marine metagenome</name>
    <dbReference type="NCBI Taxonomy" id="408172"/>
    <lineage>
        <taxon>unclassified sequences</taxon>
        <taxon>metagenomes</taxon>
        <taxon>ecological metagenomes</taxon>
    </lineage>
</organism>